<dbReference type="EMBL" id="GBRH01215052">
    <property type="protein sequence ID" value="JAD82843.1"/>
    <property type="molecule type" value="Transcribed_RNA"/>
</dbReference>
<protein>
    <submittedName>
        <fullName evidence="1">Uncharacterized protein</fullName>
    </submittedName>
</protein>
<sequence>MHLFALSFTSSSYWKIMHSTSSYQFQESQYRHNIII</sequence>
<organism evidence="1">
    <name type="scientific">Arundo donax</name>
    <name type="common">Giant reed</name>
    <name type="synonym">Donax arundinaceus</name>
    <dbReference type="NCBI Taxonomy" id="35708"/>
    <lineage>
        <taxon>Eukaryota</taxon>
        <taxon>Viridiplantae</taxon>
        <taxon>Streptophyta</taxon>
        <taxon>Embryophyta</taxon>
        <taxon>Tracheophyta</taxon>
        <taxon>Spermatophyta</taxon>
        <taxon>Magnoliopsida</taxon>
        <taxon>Liliopsida</taxon>
        <taxon>Poales</taxon>
        <taxon>Poaceae</taxon>
        <taxon>PACMAD clade</taxon>
        <taxon>Arundinoideae</taxon>
        <taxon>Arundineae</taxon>
        <taxon>Arundo</taxon>
    </lineage>
</organism>
<proteinExistence type="predicted"/>
<dbReference type="AlphaFoldDB" id="A0A0A9D825"/>
<evidence type="ECO:0000313" key="1">
    <source>
        <dbReference type="EMBL" id="JAD82843.1"/>
    </source>
</evidence>
<reference evidence="1" key="1">
    <citation type="submission" date="2014-09" db="EMBL/GenBank/DDBJ databases">
        <authorList>
            <person name="Magalhaes I.L.F."/>
            <person name="Oliveira U."/>
            <person name="Santos F.R."/>
            <person name="Vidigal T.H.D.A."/>
            <person name="Brescovit A.D."/>
            <person name="Santos A.J."/>
        </authorList>
    </citation>
    <scope>NUCLEOTIDE SEQUENCE</scope>
    <source>
        <tissue evidence="1">Shoot tissue taken approximately 20 cm above the soil surface</tissue>
    </source>
</reference>
<reference evidence="1" key="2">
    <citation type="journal article" date="2015" name="Data Brief">
        <title>Shoot transcriptome of the giant reed, Arundo donax.</title>
        <authorList>
            <person name="Barrero R.A."/>
            <person name="Guerrero F.D."/>
            <person name="Moolhuijzen P."/>
            <person name="Goolsby J.A."/>
            <person name="Tidwell J."/>
            <person name="Bellgard S.E."/>
            <person name="Bellgard M.I."/>
        </authorList>
    </citation>
    <scope>NUCLEOTIDE SEQUENCE</scope>
    <source>
        <tissue evidence="1">Shoot tissue taken approximately 20 cm above the soil surface</tissue>
    </source>
</reference>
<name>A0A0A9D825_ARUDO</name>
<accession>A0A0A9D825</accession>